<dbReference type="EnsemblPlants" id="Kaladp0050s0241.6.v1.1">
    <property type="protein sequence ID" value="Kaladp0050s0241.6.v1.1"/>
    <property type="gene ID" value="Kaladp0050s0241.v1.1"/>
</dbReference>
<dbReference type="Gramene" id="Kaladp0050s0241.5.v1.1">
    <property type="protein sequence ID" value="Kaladp0050s0241.5.v1.1"/>
    <property type="gene ID" value="Kaladp0050s0241.v1.1"/>
</dbReference>
<dbReference type="Gramene" id="Kaladp0050s0241.6.v1.1">
    <property type="protein sequence ID" value="Kaladp0050s0241.6.v1.1"/>
    <property type="gene ID" value="Kaladp0050s0241.v1.1"/>
</dbReference>
<proteinExistence type="predicted"/>
<dbReference type="AlphaFoldDB" id="A0A7N0U178"/>
<dbReference type="Gramene" id="Kaladp0050s0241.1.v1.1">
    <property type="protein sequence ID" value="Kaladp0050s0241.1.v1.1"/>
    <property type="gene ID" value="Kaladp0050s0241.v1.1"/>
</dbReference>
<dbReference type="EnsemblPlants" id="Kaladp0050s0241.4.v1.1">
    <property type="protein sequence ID" value="Kaladp0050s0241.4.v1.1"/>
    <property type="gene ID" value="Kaladp0050s0241.v1.1"/>
</dbReference>
<organism evidence="1 2">
    <name type="scientific">Kalanchoe fedtschenkoi</name>
    <name type="common">Lavender scallops</name>
    <name type="synonym">South American air plant</name>
    <dbReference type="NCBI Taxonomy" id="63787"/>
    <lineage>
        <taxon>Eukaryota</taxon>
        <taxon>Viridiplantae</taxon>
        <taxon>Streptophyta</taxon>
        <taxon>Embryophyta</taxon>
        <taxon>Tracheophyta</taxon>
        <taxon>Spermatophyta</taxon>
        <taxon>Magnoliopsida</taxon>
        <taxon>eudicotyledons</taxon>
        <taxon>Gunneridae</taxon>
        <taxon>Pentapetalae</taxon>
        <taxon>Saxifragales</taxon>
        <taxon>Crassulaceae</taxon>
        <taxon>Kalanchoe</taxon>
    </lineage>
</organism>
<sequence length="344" mass="37285">MSGPSGSLPRCALADTTNQSRKRVFDGYGGKRVDDREDGADDILVSKQVCVGLEKKCEETLTPNGALNCDVNRVAIDSVVILNVVSEVGGVEDLNVGGSGVAEENESGHILVEADDVSRNSCVSIPLVHAGSDSCNGDTSSGEVLLENAVVAAQSGSLRKTYVPGDCEVGDKDVTVAYLNIDQSESSESAKLVKPSRVQPFEIERCTSQLEGHSNSSLASAAEMLKTCFCSFCLKAAYIWSDLHCQDVKGRISALKKSKKEAFNLFQRICMGKEPKAHDQGSSDVPSKLDSDLSDQWRSLFLHMEEAFARETNHYKDQFLALEDLRENCKINLEMVNAKPADHD</sequence>
<evidence type="ECO:0008006" key="3">
    <source>
        <dbReference type="Google" id="ProtNLM"/>
    </source>
</evidence>
<protein>
    <recommendedName>
        <fullName evidence="3">DNA-directed RNA polymerase</fullName>
    </recommendedName>
</protein>
<dbReference type="Gramene" id="Kaladp0050s0241.4.v1.1">
    <property type="protein sequence ID" value="Kaladp0050s0241.4.v1.1"/>
    <property type="gene ID" value="Kaladp0050s0241.v1.1"/>
</dbReference>
<dbReference type="EnsemblPlants" id="Kaladp0050s0241.15.v1.1">
    <property type="protein sequence ID" value="Kaladp0050s0241.15.v1.1"/>
    <property type="gene ID" value="Kaladp0050s0241.v1.1"/>
</dbReference>
<dbReference type="Gramene" id="Kaladp0050s0241.11.v1.1">
    <property type="protein sequence ID" value="Kaladp0050s0241.11.v1.1"/>
    <property type="gene ID" value="Kaladp0050s0241.v1.1"/>
</dbReference>
<dbReference type="EnsemblPlants" id="Kaladp0050s0241.11.v1.1">
    <property type="protein sequence ID" value="Kaladp0050s0241.11.v1.1"/>
    <property type="gene ID" value="Kaladp0050s0241.v1.1"/>
</dbReference>
<dbReference type="Gramene" id="Kaladp0050s0241.12.v1.1">
    <property type="protein sequence ID" value="Kaladp0050s0241.12.v1.1"/>
    <property type="gene ID" value="Kaladp0050s0241.v1.1"/>
</dbReference>
<dbReference type="OMA" id="SCGLERC"/>
<name>A0A7N0U178_KALFE</name>
<dbReference type="PANTHER" id="PTHR33924:SF1">
    <property type="entry name" value="DNA-DIRECTED RNA POLYMERASE SUBUNIT BETA"/>
    <property type="match status" value="1"/>
</dbReference>
<accession>A0A7N0U178</accession>
<keyword evidence="2" id="KW-1185">Reference proteome</keyword>
<dbReference type="Gramene" id="Kaladp0050s0241.15.v1.1">
    <property type="protein sequence ID" value="Kaladp0050s0241.15.v1.1"/>
    <property type="gene ID" value="Kaladp0050s0241.v1.1"/>
</dbReference>
<evidence type="ECO:0000313" key="1">
    <source>
        <dbReference type="EnsemblPlants" id="Kaladp0050s0241.11.v1.1"/>
    </source>
</evidence>
<dbReference type="EnsemblPlants" id="Kaladp0050s0241.5.v1.1">
    <property type="protein sequence ID" value="Kaladp0050s0241.5.v1.1"/>
    <property type="gene ID" value="Kaladp0050s0241.v1.1"/>
</dbReference>
<reference evidence="1" key="1">
    <citation type="submission" date="2021-01" db="UniProtKB">
        <authorList>
            <consortium name="EnsemblPlants"/>
        </authorList>
    </citation>
    <scope>IDENTIFICATION</scope>
</reference>
<dbReference type="Proteomes" id="UP000594263">
    <property type="component" value="Unplaced"/>
</dbReference>
<dbReference type="EnsemblPlants" id="Kaladp0050s0241.1.v1.1">
    <property type="protein sequence ID" value="Kaladp0050s0241.1.v1.1"/>
    <property type="gene ID" value="Kaladp0050s0241.v1.1"/>
</dbReference>
<evidence type="ECO:0000313" key="2">
    <source>
        <dbReference type="Proteomes" id="UP000594263"/>
    </source>
</evidence>
<dbReference type="PANTHER" id="PTHR33924">
    <property type="entry name" value="CATION-TRANSPORTING ATPASE"/>
    <property type="match status" value="1"/>
</dbReference>
<dbReference type="EnsemblPlants" id="Kaladp0050s0241.12.v1.1">
    <property type="protein sequence ID" value="Kaladp0050s0241.12.v1.1"/>
    <property type="gene ID" value="Kaladp0050s0241.v1.1"/>
</dbReference>